<feature type="region of interest" description="Disordered" evidence="2">
    <location>
        <begin position="580"/>
        <end position="637"/>
    </location>
</feature>
<feature type="region of interest" description="Disordered" evidence="2">
    <location>
        <begin position="40"/>
        <end position="64"/>
    </location>
</feature>
<dbReference type="InterPro" id="IPR031313">
    <property type="entry name" value="Sin1_PH_dom"/>
</dbReference>
<evidence type="ECO:0000256" key="1">
    <source>
        <dbReference type="ARBA" id="ARBA00009407"/>
    </source>
</evidence>
<dbReference type="EMBL" id="JANBTW010000022">
    <property type="protein sequence ID" value="KAJ2678329.1"/>
    <property type="molecule type" value="Genomic_DNA"/>
</dbReference>
<dbReference type="AlphaFoldDB" id="A0A9W8KYI0"/>
<dbReference type="GO" id="GO:0005546">
    <property type="term" value="F:phosphatidylinositol-4,5-bisphosphate binding"/>
    <property type="evidence" value="ECO:0007669"/>
    <property type="project" value="TreeGrafter"/>
</dbReference>
<dbReference type="GO" id="GO:0005737">
    <property type="term" value="C:cytoplasm"/>
    <property type="evidence" value="ECO:0007669"/>
    <property type="project" value="TreeGrafter"/>
</dbReference>
<dbReference type="OrthoDB" id="241990at2759"/>
<feature type="region of interest" description="Disordered" evidence="2">
    <location>
        <begin position="256"/>
        <end position="287"/>
    </location>
</feature>
<proteinExistence type="inferred from homology"/>
<evidence type="ECO:0000313" key="5">
    <source>
        <dbReference type="EMBL" id="KAJ2678329.1"/>
    </source>
</evidence>
<dbReference type="PANTHER" id="PTHR13335">
    <property type="entry name" value="TARGET OF RAPAMYCIN COMPLEX 2 SUBUNIT MAPKAP1"/>
    <property type="match status" value="1"/>
</dbReference>
<feature type="compositionally biased region" description="Low complexity" evidence="2">
    <location>
        <begin position="628"/>
        <end position="637"/>
    </location>
</feature>
<accession>A0A9W8KYI0</accession>
<feature type="region of interest" description="Disordered" evidence="2">
    <location>
        <begin position="345"/>
        <end position="397"/>
    </location>
</feature>
<feature type="compositionally biased region" description="Polar residues" evidence="2">
    <location>
        <begin position="40"/>
        <end position="54"/>
    </location>
</feature>
<feature type="region of interest" description="Disordered" evidence="2">
    <location>
        <begin position="117"/>
        <end position="161"/>
    </location>
</feature>
<feature type="region of interest" description="Disordered" evidence="2">
    <location>
        <begin position="488"/>
        <end position="544"/>
    </location>
</feature>
<sequence>MALVNDSSFLIYQLRVAFLRSNDPTGERILTFGDLSVPPTTGNGLRTRQGSAPSPMTPTGRRNTSASEIRQQVAQNAAANPYIMACGYYPETEAVGSPEIQYDEGYMYSRPTPRLAYTAGGARSQDGADMPPPSARYPDGVNGSGRNKRTNRNAKVAPTTEGREEVVGLGVIPQNPEMLISEIMQQQAEQPPISRRSLDTVRSRPLAIVEEVADSGSLSDGGGVCGQTKDTGDQDWMPKPIVVPPRRSLDTINHRADKDTQFQSMRKPTAAERRRQQGHAYSNSMATIRLQRPAEMLRKGSSRDAIALGIDFDVKSMFEKGDQGTRSIYDLQYQQAQQQQISKITLDSDHKLSPSRPKLSDGSVDTLKADNPKQMPLQDSQQQQSEREQATFQFPKKLAGNIELRAKRGDTSFKIPLTSLRDDRSSSNNNSNSSITPLLKRSATLPTKRHGSGGSVSSNNSTATTGPGQKSKWVGAYALGRKRQQVTNQASGWVGGAQDTSWDHSSDEEDDAVPLSRRGGGTQTWYGPRSGFRPISMFPPPKANPQYPIPPVPLMFGANDSDDDIDLEGDEGSSRTPALIGLGFGRGLNSQMDSPNPSLRSRRESTSIFMDKPRINKPTSKHSSALATSVPVSSPLSTTLAPSAVSGGKYDYLTQDASGLRPRGISDPEGRQSSRGSKLQLGSGWNAFGDLYTSPNSTKDDSQLASILSPAARQDALNPTSSNGPLLSSRGLGFGLDGASSTASSRHGQPDMSDGNAVIAKYVPPAAPKSSGLAALLSSQVEVRMNPFSEEFSSVGGGAGNSNTNNSLLEVKLQFIQYGDQKSAPLTINVRRAANVEQTIGHALYQYIEGDCQPRLGGDVQDVVMWVMRMVEDGEVDDDLPALDRTRPVVNFAFDDLALCLATPEQVKQNEAVRERLGKPPRMARPKSLMPPTPATSKPQTGSDTAASKADLRNKALPRPERTAVVLQVSRIAMASMAGIFVGNALLDRKASLLPPMVKGSLSSQSISQEVSATALCEPRLLKIRILGEAKSAEESLRATTVETDTDATMGMVLAQVCRKKPFSEERYVLGMVEGSEFAACDSEMRVAQLPPGAELCLLKVGSELPPLEAIAEAQRSELAPIYGQQWAAEGSTGSLLDESGEANMSSVYYTFRVFRRAQMFTRHERSLVIDGDVVTLMPSGHRTESAKTLTFHVSNIICKRNQKSPRKIRLFITRRGNTGEKSIDLEAMSEEDASNICTILTRLHEYYASNDM</sequence>
<dbReference type="GO" id="GO:0038203">
    <property type="term" value="P:TORC2 signaling"/>
    <property type="evidence" value="ECO:0007669"/>
    <property type="project" value="TreeGrafter"/>
</dbReference>
<dbReference type="Pfam" id="PF16978">
    <property type="entry name" value="CRIM"/>
    <property type="match status" value="1"/>
</dbReference>
<dbReference type="PANTHER" id="PTHR13335:SF1">
    <property type="entry name" value="TARGET OF RAPAMYCIN COMPLEX 2 SUBUNIT MAPKAP1"/>
    <property type="match status" value="1"/>
</dbReference>
<name>A0A9W8KYI0_9FUNG</name>
<feature type="region of interest" description="Disordered" evidence="2">
    <location>
        <begin position="911"/>
        <end position="957"/>
    </location>
</feature>
<feature type="compositionally biased region" description="Low complexity" evidence="2">
    <location>
        <begin position="455"/>
        <end position="466"/>
    </location>
</feature>
<feature type="domain" description="SIN1-type PH" evidence="4">
    <location>
        <begin position="1149"/>
        <end position="1242"/>
    </location>
</feature>
<keyword evidence="5" id="KW-0418">Kinase</keyword>
<feature type="compositionally biased region" description="Polar residues" evidence="2">
    <location>
        <begin position="588"/>
        <end position="599"/>
    </location>
</feature>
<comment type="caution">
    <text evidence="5">The sequence shown here is derived from an EMBL/GenBank/DDBJ whole genome shotgun (WGS) entry which is preliminary data.</text>
</comment>
<evidence type="ECO:0000259" key="3">
    <source>
        <dbReference type="Pfam" id="PF16978"/>
    </source>
</evidence>
<evidence type="ECO:0000313" key="6">
    <source>
        <dbReference type="Proteomes" id="UP001151518"/>
    </source>
</evidence>
<reference evidence="5" key="1">
    <citation type="submission" date="2022-07" db="EMBL/GenBank/DDBJ databases">
        <title>Phylogenomic reconstructions and comparative analyses of Kickxellomycotina fungi.</title>
        <authorList>
            <person name="Reynolds N.K."/>
            <person name="Stajich J.E."/>
            <person name="Barry K."/>
            <person name="Grigoriev I.V."/>
            <person name="Crous P."/>
            <person name="Smith M.E."/>
        </authorList>
    </citation>
    <scope>NUCLEOTIDE SEQUENCE</scope>
    <source>
        <strain evidence="5">NRRL 3115</strain>
    </source>
</reference>
<dbReference type="InterPro" id="IPR011993">
    <property type="entry name" value="PH-like_dom_sf"/>
</dbReference>
<feature type="compositionally biased region" description="Polar residues" evidence="2">
    <location>
        <begin position="617"/>
        <end position="627"/>
    </location>
</feature>
<feature type="compositionally biased region" description="Low complexity" evidence="2">
    <location>
        <begin position="374"/>
        <end position="384"/>
    </location>
</feature>
<dbReference type="GO" id="GO:0005886">
    <property type="term" value="C:plasma membrane"/>
    <property type="evidence" value="ECO:0007669"/>
    <property type="project" value="TreeGrafter"/>
</dbReference>
<protein>
    <submittedName>
        <fullName evidence="5">Component of a membrane-bound complex containing the Tor2p kinase</fullName>
    </submittedName>
</protein>
<gene>
    <name evidence="5" type="primary">AVO1</name>
    <name evidence="5" type="ORF">GGI25_002501</name>
</gene>
<evidence type="ECO:0000256" key="2">
    <source>
        <dbReference type="SAM" id="MobiDB-lite"/>
    </source>
</evidence>
<feature type="domain" description="CRIM" evidence="3">
    <location>
        <begin position="771"/>
        <end position="911"/>
    </location>
</feature>
<feature type="region of interest" description="Disordered" evidence="2">
    <location>
        <begin position="415"/>
        <end position="471"/>
    </location>
</feature>
<feature type="compositionally biased region" description="Polar residues" evidence="2">
    <location>
        <begin position="935"/>
        <end position="946"/>
    </location>
</feature>
<dbReference type="InterPro" id="IPR008828">
    <property type="entry name" value="Sin1/Avo1"/>
</dbReference>
<dbReference type="Gene3D" id="2.30.29.30">
    <property type="entry name" value="Pleckstrin-homology domain (PH domain)/Phosphotyrosine-binding domain (PTB)"/>
    <property type="match status" value="1"/>
</dbReference>
<dbReference type="Proteomes" id="UP001151518">
    <property type="component" value="Unassembled WGS sequence"/>
</dbReference>
<dbReference type="InterPro" id="IPR031567">
    <property type="entry name" value="CRIM_dom"/>
</dbReference>
<comment type="similarity">
    <text evidence="1">Belongs to the SIN1 family.</text>
</comment>
<evidence type="ECO:0000259" key="4">
    <source>
        <dbReference type="Pfam" id="PF16979"/>
    </source>
</evidence>
<keyword evidence="5" id="KW-0808">Transferase</keyword>
<dbReference type="GO" id="GO:0016301">
    <property type="term" value="F:kinase activity"/>
    <property type="evidence" value="ECO:0007669"/>
    <property type="project" value="UniProtKB-KW"/>
</dbReference>
<organism evidence="5 6">
    <name type="scientific">Coemansia spiralis</name>
    <dbReference type="NCBI Taxonomy" id="417178"/>
    <lineage>
        <taxon>Eukaryota</taxon>
        <taxon>Fungi</taxon>
        <taxon>Fungi incertae sedis</taxon>
        <taxon>Zoopagomycota</taxon>
        <taxon>Kickxellomycotina</taxon>
        <taxon>Kickxellomycetes</taxon>
        <taxon>Kickxellales</taxon>
        <taxon>Kickxellaceae</taxon>
        <taxon>Coemansia</taxon>
    </lineage>
</organism>
<dbReference type="GO" id="GO:0031932">
    <property type="term" value="C:TORC2 complex"/>
    <property type="evidence" value="ECO:0007669"/>
    <property type="project" value="InterPro"/>
</dbReference>
<feature type="region of interest" description="Disordered" evidence="2">
    <location>
        <begin position="655"/>
        <end position="681"/>
    </location>
</feature>
<dbReference type="Pfam" id="PF16979">
    <property type="entry name" value="SIN1_PH"/>
    <property type="match status" value="1"/>
</dbReference>